<dbReference type="Proteomes" id="UP000246740">
    <property type="component" value="Unassembled WGS sequence"/>
</dbReference>
<evidence type="ECO:0008006" key="4">
    <source>
        <dbReference type="Google" id="ProtNLM"/>
    </source>
</evidence>
<proteinExistence type="predicted"/>
<organism evidence="2 3">
    <name type="scientific">Testicularia cyperi</name>
    <dbReference type="NCBI Taxonomy" id="1882483"/>
    <lineage>
        <taxon>Eukaryota</taxon>
        <taxon>Fungi</taxon>
        <taxon>Dikarya</taxon>
        <taxon>Basidiomycota</taxon>
        <taxon>Ustilaginomycotina</taxon>
        <taxon>Ustilaginomycetes</taxon>
        <taxon>Ustilaginales</taxon>
        <taxon>Anthracoideaceae</taxon>
        <taxon>Testicularia</taxon>
    </lineage>
</organism>
<gene>
    <name evidence="2" type="ORF">BCV70DRAFT_200973</name>
</gene>
<dbReference type="Gene3D" id="3.30.70.100">
    <property type="match status" value="1"/>
</dbReference>
<keyword evidence="3" id="KW-1185">Reference proteome</keyword>
<evidence type="ECO:0000313" key="2">
    <source>
        <dbReference type="EMBL" id="PWY99406.1"/>
    </source>
</evidence>
<evidence type="ECO:0000256" key="1">
    <source>
        <dbReference type="SAM" id="MobiDB-lite"/>
    </source>
</evidence>
<accession>A0A317XM72</accession>
<evidence type="ECO:0000313" key="3">
    <source>
        <dbReference type="Proteomes" id="UP000246740"/>
    </source>
</evidence>
<feature type="compositionally biased region" description="Low complexity" evidence="1">
    <location>
        <begin position="121"/>
        <end position="146"/>
    </location>
</feature>
<dbReference type="OrthoDB" id="265717at2759"/>
<name>A0A317XM72_9BASI</name>
<dbReference type="PANTHER" id="PTHR40257">
    <property type="match status" value="1"/>
</dbReference>
<protein>
    <recommendedName>
        <fullName evidence="4">Stress-response A/B barrel domain-containing protein</fullName>
    </recommendedName>
</protein>
<feature type="region of interest" description="Disordered" evidence="1">
    <location>
        <begin position="116"/>
        <end position="147"/>
    </location>
</feature>
<dbReference type="InParanoid" id="A0A317XM72"/>
<dbReference type="EMBL" id="KZ819195">
    <property type="protein sequence ID" value="PWY99406.1"/>
    <property type="molecule type" value="Genomic_DNA"/>
</dbReference>
<sequence>MPVCTIHLLRLDQGVSIDAFLRSLFASDSAEAVIAVSQVRKPIIEATRIDSTLLNSTPWHLLLLCKGVASANLASALTQQIRTHYVVYAGIPAKIVDSYHEISCKLNAVPRPPLLCLQQDGSPNPSSTGGSGSKPSSATSSSGTSSQNLELDDSLLSFASHLKSQYTGPVSMLNLLQFHTHPDAVENYHKYGKGFATVAGKRGGNAKVVGLVVNPKDAPRPDSRGNPTRAQSDWWNECTFVHYPSIDHFADMAADPAYQHVNRTYRLQALKDTALVCTTEIDTAPYRNARGAKL</sequence>
<dbReference type="AlphaFoldDB" id="A0A317XM72"/>
<reference evidence="2 3" key="1">
    <citation type="journal article" date="2018" name="Mol. Biol. Evol.">
        <title>Broad Genomic Sampling Reveals a Smut Pathogenic Ancestry of the Fungal Clade Ustilaginomycotina.</title>
        <authorList>
            <person name="Kijpornyongpan T."/>
            <person name="Mondo S.J."/>
            <person name="Barry K."/>
            <person name="Sandor L."/>
            <person name="Lee J."/>
            <person name="Lipzen A."/>
            <person name="Pangilinan J."/>
            <person name="LaButti K."/>
            <person name="Hainaut M."/>
            <person name="Henrissat B."/>
            <person name="Grigoriev I.V."/>
            <person name="Spatafora J.W."/>
            <person name="Aime M.C."/>
        </authorList>
    </citation>
    <scope>NUCLEOTIDE SEQUENCE [LARGE SCALE GENOMIC DNA]</scope>
    <source>
        <strain evidence="2 3">MCA 3645</strain>
    </source>
</reference>
<dbReference type="PANTHER" id="PTHR40257:SF1">
    <property type="entry name" value="DUF1330 DOMAIN-CONTAINING PROTEIN"/>
    <property type="match status" value="1"/>
</dbReference>